<evidence type="ECO:0000313" key="8">
    <source>
        <dbReference type="RefSeq" id="XP_028148616.1"/>
    </source>
</evidence>
<evidence type="ECO:0000256" key="2">
    <source>
        <dbReference type="ARBA" id="ARBA00022679"/>
    </source>
</evidence>
<dbReference type="InterPro" id="IPR008271">
    <property type="entry name" value="Ser/Thr_kinase_AS"/>
</dbReference>
<evidence type="ECO:0000256" key="5">
    <source>
        <dbReference type="ARBA" id="ARBA00022840"/>
    </source>
</evidence>
<dbReference type="AlphaFoldDB" id="A0A6P7GG06"/>
<dbReference type="GO" id="GO:0004674">
    <property type="term" value="F:protein serine/threonine kinase activity"/>
    <property type="evidence" value="ECO:0007669"/>
    <property type="project" value="UniProtKB-KW"/>
</dbReference>
<dbReference type="Gene3D" id="1.10.510.10">
    <property type="entry name" value="Transferase(Phosphotransferase) domain 1"/>
    <property type="match status" value="1"/>
</dbReference>
<dbReference type="Pfam" id="PF00069">
    <property type="entry name" value="Pkinase"/>
    <property type="match status" value="1"/>
</dbReference>
<dbReference type="Gene3D" id="3.30.200.20">
    <property type="entry name" value="Phosphorylase Kinase, domain 1"/>
    <property type="match status" value="1"/>
</dbReference>
<dbReference type="SUPFAM" id="SSF56112">
    <property type="entry name" value="Protein kinase-like (PK-like)"/>
    <property type="match status" value="1"/>
</dbReference>
<dbReference type="GO" id="GO:0005524">
    <property type="term" value="F:ATP binding"/>
    <property type="evidence" value="ECO:0007669"/>
    <property type="project" value="UniProtKB-KW"/>
</dbReference>
<evidence type="ECO:0000256" key="3">
    <source>
        <dbReference type="ARBA" id="ARBA00022741"/>
    </source>
</evidence>
<dbReference type="InterPro" id="IPR000719">
    <property type="entry name" value="Prot_kinase_dom"/>
</dbReference>
<evidence type="ECO:0000256" key="1">
    <source>
        <dbReference type="ARBA" id="ARBA00022527"/>
    </source>
</evidence>
<name>A0A6P7GG06_DIAVI</name>
<dbReference type="PROSITE" id="PS00108">
    <property type="entry name" value="PROTEIN_KINASE_ST"/>
    <property type="match status" value="1"/>
</dbReference>
<dbReference type="PANTHER" id="PTHR24355">
    <property type="entry name" value="G PROTEIN-COUPLED RECEPTOR KINASE/RIBOSOMAL PROTEIN S6 KINASE"/>
    <property type="match status" value="1"/>
</dbReference>
<keyword evidence="1" id="KW-0723">Serine/threonine-protein kinase</keyword>
<keyword evidence="5" id="KW-0067">ATP-binding</keyword>
<dbReference type="PROSITE" id="PS50011">
    <property type="entry name" value="PROTEIN_KINASE_DOM"/>
    <property type="match status" value="1"/>
</dbReference>
<dbReference type="InParanoid" id="A0A6P7GG06"/>
<reference evidence="8" key="1">
    <citation type="submission" date="2025-08" db="UniProtKB">
        <authorList>
            <consortium name="RefSeq"/>
        </authorList>
    </citation>
    <scope>IDENTIFICATION</scope>
    <source>
        <tissue evidence="8">Whole insect</tissue>
    </source>
</reference>
<evidence type="ECO:0000256" key="6">
    <source>
        <dbReference type="SAM" id="MobiDB-lite"/>
    </source>
</evidence>
<feature type="region of interest" description="Disordered" evidence="6">
    <location>
        <begin position="1"/>
        <end position="20"/>
    </location>
</feature>
<evidence type="ECO:0000256" key="4">
    <source>
        <dbReference type="ARBA" id="ARBA00022777"/>
    </source>
</evidence>
<feature type="region of interest" description="Disordered" evidence="6">
    <location>
        <begin position="305"/>
        <end position="326"/>
    </location>
</feature>
<dbReference type="OrthoDB" id="3205605at2759"/>
<dbReference type="CDD" id="cd05123">
    <property type="entry name" value="STKc_AGC"/>
    <property type="match status" value="1"/>
</dbReference>
<protein>
    <submittedName>
        <fullName evidence="8">Serine/threonine-protein kinase S6KL isoform X1</fullName>
    </submittedName>
</protein>
<keyword evidence="2" id="KW-0808">Transferase</keyword>
<evidence type="ECO:0000259" key="7">
    <source>
        <dbReference type="PROSITE" id="PS50011"/>
    </source>
</evidence>
<dbReference type="FunCoup" id="A0A6P7GG06">
    <property type="interactions" value="117"/>
</dbReference>
<dbReference type="KEGG" id="dvv:114342014"/>
<dbReference type="SMART" id="SM00220">
    <property type="entry name" value="S_TKc"/>
    <property type="match status" value="1"/>
</dbReference>
<dbReference type="RefSeq" id="XP_028148616.1">
    <property type="nucleotide sequence ID" value="XM_028292815.1"/>
</dbReference>
<organism evidence="8">
    <name type="scientific">Diabrotica virgifera virgifera</name>
    <name type="common">western corn rootworm</name>
    <dbReference type="NCBI Taxonomy" id="50390"/>
    <lineage>
        <taxon>Eukaryota</taxon>
        <taxon>Metazoa</taxon>
        <taxon>Ecdysozoa</taxon>
        <taxon>Arthropoda</taxon>
        <taxon>Hexapoda</taxon>
        <taxon>Insecta</taxon>
        <taxon>Pterygota</taxon>
        <taxon>Neoptera</taxon>
        <taxon>Endopterygota</taxon>
        <taxon>Coleoptera</taxon>
        <taxon>Polyphaga</taxon>
        <taxon>Cucujiformia</taxon>
        <taxon>Chrysomeloidea</taxon>
        <taxon>Chrysomelidae</taxon>
        <taxon>Galerucinae</taxon>
        <taxon>Diabroticina</taxon>
        <taxon>Diabroticites</taxon>
        <taxon>Diabrotica</taxon>
    </lineage>
</organism>
<keyword evidence="4 8" id="KW-0418">Kinase</keyword>
<dbReference type="PANTHER" id="PTHR24355:SF1">
    <property type="entry name" value="RIBOSOMAL PROTEIN S6 KINASE-RELATED PROTEIN"/>
    <property type="match status" value="1"/>
</dbReference>
<sequence>MGNITAKRNDPSSSSVDGVYKQKEDHFKQINAHFNNSSSGRSFASVSSQQSTYSFARPWSRVSRRRWKESTLTLPYESSKTAWPVSQSESCFLPEFPVSISYNEKRFEVIEEVNKGSFGKVYKAQDSESGRIFALKVLSKSKIIKENSVQQVKDEVQIQKVCGHHPFIVNCPFHWQSRKRLFIVTDFVEAGELFSLLKSYITLPIELVRLYVAQIALALDFLHNAGIIYRDLKPENILLDASGNAQLIDFGLSKWLSYGSTTKTICGTLRYMAPEILATEPYGHAVDWWSLGVLACLMLTNKYPTPPVDPDPNPQDRKPGSLPEDADLDVPCRDLLLRLLEVQPHKRLRSVRTLETIAFYKGYRFSEVKEKRVSPSDLLKKFFPNGPPSSTTSEDVLFEDFDAITV</sequence>
<accession>A0A6P7GG06</accession>
<dbReference type="InterPro" id="IPR045270">
    <property type="entry name" value="STKc_AGC"/>
</dbReference>
<proteinExistence type="predicted"/>
<feature type="domain" description="Protein kinase" evidence="7">
    <location>
        <begin position="107"/>
        <end position="360"/>
    </location>
</feature>
<gene>
    <name evidence="8" type="primary">LOC114342014</name>
</gene>
<keyword evidence="3" id="KW-0547">Nucleotide-binding</keyword>
<dbReference type="InterPro" id="IPR011009">
    <property type="entry name" value="Kinase-like_dom_sf"/>
</dbReference>